<evidence type="ECO:0000313" key="5">
    <source>
        <dbReference type="Proteomes" id="UP000295484"/>
    </source>
</evidence>
<dbReference type="InterPro" id="IPR017871">
    <property type="entry name" value="ABC_transporter-like_CS"/>
</dbReference>
<keyword evidence="2 4" id="KW-0067">ATP-binding</keyword>
<dbReference type="Gene3D" id="3.40.50.300">
    <property type="entry name" value="P-loop containing nucleotide triphosphate hydrolases"/>
    <property type="match status" value="1"/>
</dbReference>
<evidence type="ECO:0000259" key="3">
    <source>
        <dbReference type="PROSITE" id="PS50893"/>
    </source>
</evidence>
<name>A0A4R8G4T7_9RHOB</name>
<gene>
    <name evidence="4" type="ORF">EV657_107141</name>
</gene>
<organism evidence="4 5">
    <name type="scientific">Rhodovulum visakhapatnamense</name>
    <dbReference type="NCBI Taxonomy" id="364297"/>
    <lineage>
        <taxon>Bacteria</taxon>
        <taxon>Pseudomonadati</taxon>
        <taxon>Pseudomonadota</taxon>
        <taxon>Alphaproteobacteria</taxon>
        <taxon>Rhodobacterales</taxon>
        <taxon>Paracoccaceae</taxon>
        <taxon>Rhodovulum</taxon>
    </lineage>
</organism>
<evidence type="ECO:0000256" key="2">
    <source>
        <dbReference type="ARBA" id="ARBA00022840"/>
    </source>
</evidence>
<dbReference type="PANTHER" id="PTHR24220">
    <property type="entry name" value="IMPORT ATP-BINDING PROTEIN"/>
    <property type="match status" value="1"/>
</dbReference>
<accession>A0A4R8G4T7</accession>
<proteinExistence type="predicted"/>
<evidence type="ECO:0000313" key="4">
    <source>
        <dbReference type="EMBL" id="TDX30171.1"/>
    </source>
</evidence>
<dbReference type="InterPro" id="IPR027417">
    <property type="entry name" value="P-loop_NTPase"/>
</dbReference>
<dbReference type="SUPFAM" id="SSF52540">
    <property type="entry name" value="P-loop containing nucleoside triphosphate hydrolases"/>
    <property type="match status" value="1"/>
</dbReference>
<dbReference type="InterPro" id="IPR003593">
    <property type="entry name" value="AAA+_ATPase"/>
</dbReference>
<keyword evidence="1" id="KW-0547">Nucleotide-binding</keyword>
<reference evidence="4 5" key="1">
    <citation type="submission" date="2019-03" db="EMBL/GenBank/DDBJ databases">
        <title>Genomic Encyclopedia of Type Strains, Phase IV (KMG-IV): sequencing the most valuable type-strain genomes for metagenomic binning, comparative biology and taxonomic classification.</title>
        <authorList>
            <person name="Goeker M."/>
        </authorList>
    </citation>
    <scope>NUCLEOTIDE SEQUENCE [LARGE SCALE GENOMIC DNA]</scope>
    <source>
        <strain evidence="4 5">JA181</strain>
    </source>
</reference>
<dbReference type="GO" id="GO:0005886">
    <property type="term" value="C:plasma membrane"/>
    <property type="evidence" value="ECO:0007669"/>
    <property type="project" value="TreeGrafter"/>
</dbReference>
<dbReference type="GO" id="GO:0022857">
    <property type="term" value="F:transmembrane transporter activity"/>
    <property type="evidence" value="ECO:0007669"/>
    <property type="project" value="TreeGrafter"/>
</dbReference>
<evidence type="ECO:0000256" key="1">
    <source>
        <dbReference type="ARBA" id="ARBA00022741"/>
    </source>
</evidence>
<dbReference type="InterPro" id="IPR015854">
    <property type="entry name" value="ABC_transpr_LolD-like"/>
</dbReference>
<dbReference type="Pfam" id="PF00005">
    <property type="entry name" value="ABC_tran"/>
    <property type="match status" value="1"/>
</dbReference>
<dbReference type="AlphaFoldDB" id="A0A4R8G4T7"/>
<dbReference type="Proteomes" id="UP000295484">
    <property type="component" value="Unassembled WGS sequence"/>
</dbReference>
<dbReference type="RefSeq" id="WP_113668570.1">
    <property type="nucleotide sequence ID" value="NZ_SOEB01000007.1"/>
</dbReference>
<dbReference type="InterPro" id="IPR003439">
    <property type="entry name" value="ABC_transporter-like_ATP-bd"/>
</dbReference>
<dbReference type="EMBL" id="SOEB01000007">
    <property type="protein sequence ID" value="TDX30171.1"/>
    <property type="molecule type" value="Genomic_DNA"/>
</dbReference>
<sequence length="203" mass="21227">MLSAEDIRHGFGGRDVLRGVSLRLAPGEVLGIGGASGAGKSTLGRILAGRTRPEGGRVRWQGAGLPGRGPCPVQHAPQSPDAATDPRWPVAKILKNGGPPDAGAVAALGIRADWSRRLPGELSGGELARVSLARMIRPETRVLICDEITAQLDALAARDLWQALLPLARARGMALIVISHDAGLRRALAARDTVLTDGRLCQA</sequence>
<dbReference type="PROSITE" id="PS00211">
    <property type="entry name" value="ABC_TRANSPORTER_1"/>
    <property type="match status" value="1"/>
</dbReference>
<feature type="domain" description="ABC transporter" evidence="3">
    <location>
        <begin position="2"/>
        <end position="203"/>
    </location>
</feature>
<dbReference type="GO" id="GO:0005524">
    <property type="term" value="F:ATP binding"/>
    <property type="evidence" value="ECO:0007669"/>
    <property type="project" value="UniProtKB-KW"/>
</dbReference>
<protein>
    <submittedName>
        <fullName evidence="4">Peptide/nickel transport system ATP-binding protein</fullName>
    </submittedName>
</protein>
<dbReference type="PROSITE" id="PS50893">
    <property type="entry name" value="ABC_TRANSPORTER_2"/>
    <property type="match status" value="1"/>
</dbReference>
<dbReference type="GO" id="GO:0016887">
    <property type="term" value="F:ATP hydrolysis activity"/>
    <property type="evidence" value="ECO:0007669"/>
    <property type="project" value="InterPro"/>
</dbReference>
<dbReference type="SMART" id="SM00382">
    <property type="entry name" value="AAA"/>
    <property type="match status" value="1"/>
</dbReference>
<comment type="caution">
    <text evidence="4">The sequence shown here is derived from an EMBL/GenBank/DDBJ whole genome shotgun (WGS) entry which is preliminary data.</text>
</comment>